<dbReference type="GO" id="GO:0005789">
    <property type="term" value="C:endoplasmic reticulum membrane"/>
    <property type="evidence" value="ECO:0007669"/>
    <property type="project" value="UniProtKB-SubCell"/>
</dbReference>
<evidence type="ECO:0000256" key="8">
    <source>
        <dbReference type="ARBA" id="ARBA00023136"/>
    </source>
</evidence>
<keyword evidence="3 9" id="KW-0812">Transmembrane</keyword>
<dbReference type="EMBL" id="MBFT01000143">
    <property type="protein sequence ID" value="PVU96501.1"/>
    <property type="molecule type" value="Genomic_DNA"/>
</dbReference>
<feature type="compositionally biased region" description="Polar residues" evidence="10">
    <location>
        <begin position="52"/>
        <end position="64"/>
    </location>
</feature>
<keyword evidence="7 9" id="KW-0333">Golgi apparatus</keyword>
<feature type="region of interest" description="Disordered" evidence="10">
    <location>
        <begin position="1"/>
        <end position="64"/>
    </location>
</feature>
<dbReference type="GO" id="GO:0005793">
    <property type="term" value="C:endoplasmic reticulum-Golgi intermediate compartment"/>
    <property type="evidence" value="ECO:0007669"/>
    <property type="project" value="UniProtKB-UniRule"/>
</dbReference>
<dbReference type="GO" id="GO:0015031">
    <property type="term" value="P:protein transport"/>
    <property type="evidence" value="ECO:0007669"/>
    <property type="project" value="UniProtKB-KW"/>
</dbReference>
<evidence type="ECO:0000256" key="5">
    <source>
        <dbReference type="ARBA" id="ARBA00022927"/>
    </source>
</evidence>
<dbReference type="GO" id="GO:0000139">
    <property type="term" value="C:Golgi membrane"/>
    <property type="evidence" value="ECO:0007669"/>
    <property type="project" value="UniProtKB-SubCell"/>
</dbReference>
<feature type="compositionally biased region" description="Polar residues" evidence="10">
    <location>
        <begin position="19"/>
        <end position="44"/>
    </location>
</feature>
<proteinExistence type="inferred from homology"/>
<comment type="function">
    <text evidence="9">Has a role in transport between endoplasmic reticulum and Golgi.</text>
</comment>
<keyword evidence="5 9" id="KW-0653">Protein transport</keyword>
<dbReference type="STRING" id="61424.A0A2T9YVY7"/>
<keyword evidence="2 9" id="KW-0813">Transport</keyword>
<evidence type="ECO:0000256" key="10">
    <source>
        <dbReference type="SAM" id="MobiDB-lite"/>
    </source>
</evidence>
<sequence length="377" mass="43039">MNFNSYNQNPHGNPAEGYNQYQSGPSNYQNPNQPYTAQNQNMPHSNRKDYFNQPQETGANLDHQNNNLSSYEVFGLPNLGNNPAAQFGMQFAGDAMNAMQENVGKSMERYISMSVLKHYFDVTNHYVLTKLKTLTFPWFHKRWYRYAERDSSGQFICYKSPREDANSFDLYIPLMAFITYVTCVGIVLGYDGKYDPKYIGSAGNIALGIVFFEVLVMKLILYLLNVGSELTILDMISLSGYKFVLVIVPILSKLTGKKYLVRSLYVYNTLALAFFMIRSLRDAVIPESSQTTGTNLHRKRRMIMKWYMSYLDCLLFCFGALVVDVEVGIQGNKNDGSRAQNVYQIIQLSIGDHRNRRNLSLVLMSTTSGSDKSKDRF</sequence>
<protein>
    <recommendedName>
        <fullName evidence="9">Protein YIF1</fullName>
    </recommendedName>
</protein>
<comment type="caution">
    <text evidence="11">The sequence shown here is derived from an EMBL/GenBank/DDBJ whole genome shotgun (WGS) entry which is preliminary data.</text>
</comment>
<feature type="compositionally biased region" description="Polar residues" evidence="10">
    <location>
        <begin position="1"/>
        <end position="11"/>
    </location>
</feature>
<dbReference type="Pfam" id="PF03878">
    <property type="entry name" value="YIF1"/>
    <property type="match status" value="1"/>
</dbReference>
<comment type="subcellular location">
    <subcellularLocation>
        <location evidence="9">Endoplasmic reticulum membrane</location>
        <topology evidence="9">Multi-pass membrane protein</topology>
    </subcellularLocation>
    <subcellularLocation>
        <location evidence="9">Golgi apparatus membrane</location>
        <topology evidence="9">Multi-pass membrane protein</topology>
    </subcellularLocation>
</comment>
<dbReference type="GO" id="GO:0006888">
    <property type="term" value="P:endoplasmic reticulum to Golgi vesicle-mediated transport"/>
    <property type="evidence" value="ECO:0007669"/>
    <property type="project" value="UniProtKB-UniRule"/>
</dbReference>
<evidence type="ECO:0000256" key="1">
    <source>
        <dbReference type="ARBA" id="ARBA00009727"/>
    </source>
</evidence>
<keyword evidence="6 9" id="KW-1133">Transmembrane helix</keyword>
<comment type="similarity">
    <text evidence="1 9">Belongs to the YIF1 family.</text>
</comment>
<feature type="transmembrane region" description="Helical" evidence="9">
    <location>
        <begin position="202"/>
        <end position="224"/>
    </location>
</feature>
<dbReference type="Proteomes" id="UP000245699">
    <property type="component" value="Unassembled WGS sequence"/>
</dbReference>
<dbReference type="PANTHER" id="PTHR14083">
    <property type="entry name" value="YIP1 INTERACTING FACTOR HOMOLOG YIF1 PROTEIN"/>
    <property type="match status" value="1"/>
</dbReference>
<feature type="transmembrane region" description="Helical" evidence="9">
    <location>
        <begin position="307"/>
        <end position="329"/>
    </location>
</feature>
<evidence type="ECO:0000256" key="6">
    <source>
        <dbReference type="ARBA" id="ARBA00022989"/>
    </source>
</evidence>
<keyword evidence="8 9" id="KW-0472">Membrane</keyword>
<dbReference type="InterPro" id="IPR005578">
    <property type="entry name" value="Yif1_fam"/>
</dbReference>
<evidence type="ECO:0000313" key="12">
    <source>
        <dbReference type="Proteomes" id="UP000245699"/>
    </source>
</evidence>
<dbReference type="OrthoDB" id="337750at2759"/>
<keyword evidence="12" id="KW-1185">Reference proteome</keyword>
<evidence type="ECO:0000256" key="4">
    <source>
        <dbReference type="ARBA" id="ARBA00022824"/>
    </source>
</evidence>
<gene>
    <name evidence="11" type="ORF">BB559_002370</name>
</gene>
<dbReference type="PANTHER" id="PTHR14083:SF0">
    <property type="entry name" value="YIP1D-INTERACTING FACTOR 1, ISOFORM C"/>
    <property type="match status" value="1"/>
</dbReference>
<evidence type="ECO:0000256" key="9">
    <source>
        <dbReference type="RuleBase" id="RU368073"/>
    </source>
</evidence>
<evidence type="ECO:0000313" key="11">
    <source>
        <dbReference type="EMBL" id="PVU96501.1"/>
    </source>
</evidence>
<evidence type="ECO:0000256" key="2">
    <source>
        <dbReference type="ARBA" id="ARBA00022448"/>
    </source>
</evidence>
<feature type="transmembrane region" description="Helical" evidence="9">
    <location>
        <begin position="170"/>
        <end position="190"/>
    </location>
</feature>
<organism evidence="11 12">
    <name type="scientific">Furculomyces boomerangus</name>
    <dbReference type="NCBI Taxonomy" id="61424"/>
    <lineage>
        <taxon>Eukaryota</taxon>
        <taxon>Fungi</taxon>
        <taxon>Fungi incertae sedis</taxon>
        <taxon>Zoopagomycota</taxon>
        <taxon>Kickxellomycotina</taxon>
        <taxon>Harpellomycetes</taxon>
        <taxon>Harpellales</taxon>
        <taxon>Harpellaceae</taxon>
        <taxon>Furculomyces</taxon>
    </lineage>
</organism>
<keyword evidence="4 9" id="KW-0256">Endoplasmic reticulum</keyword>
<dbReference type="AlphaFoldDB" id="A0A2T9YVY7"/>
<name>A0A2T9YVY7_9FUNG</name>
<accession>A0A2T9YVY7</accession>
<evidence type="ECO:0000256" key="7">
    <source>
        <dbReference type="ARBA" id="ARBA00023034"/>
    </source>
</evidence>
<evidence type="ECO:0000256" key="3">
    <source>
        <dbReference type="ARBA" id="ARBA00022692"/>
    </source>
</evidence>
<reference evidence="11 12" key="1">
    <citation type="journal article" date="2018" name="MBio">
        <title>Comparative Genomics Reveals the Core Gene Toolbox for the Fungus-Insect Symbiosis.</title>
        <authorList>
            <person name="Wang Y."/>
            <person name="Stata M."/>
            <person name="Wang W."/>
            <person name="Stajich J.E."/>
            <person name="White M.M."/>
            <person name="Moncalvo J.M."/>
        </authorList>
    </citation>
    <scope>NUCLEOTIDE SEQUENCE [LARGE SCALE GENOMIC DNA]</scope>
    <source>
        <strain evidence="11 12">AUS-77-4</strain>
    </source>
</reference>
<dbReference type="GO" id="GO:0030134">
    <property type="term" value="C:COPII-coated ER to Golgi transport vesicle"/>
    <property type="evidence" value="ECO:0007669"/>
    <property type="project" value="TreeGrafter"/>
</dbReference>